<evidence type="ECO:0000256" key="1">
    <source>
        <dbReference type="ARBA" id="ARBA00004477"/>
    </source>
</evidence>
<dbReference type="EMBL" id="CM035418">
    <property type="protein sequence ID" value="KAH7422183.1"/>
    <property type="molecule type" value="Genomic_DNA"/>
</dbReference>
<dbReference type="EC" id="2.4.1.258" evidence="3"/>
<evidence type="ECO:0000256" key="5">
    <source>
        <dbReference type="ARBA" id="ARBA00022679"/>
    </source>
</evidence>
<dbReference type="InterPro" id="IPR007873">
    <property type="entry name" value="Glycosyltransferase_ALG3"/>
</dbReference>
<protein>
    <recommendedName>
        <fullName evidence="3">dolichyl-P-Man:Man5GlcNAc2-PP-dolichol alpha-1,3-mannosyltransferase</fullName>
        <ecNumber evidence="3">2.4.1.258</ecNumber>
    </recommendedName>
</protein>
<evidence type="ECO:0000256" key="9">
    <source>
        <dbReference type="ARBA" id="ARBA00023136"/>
    </source>
</evidence>
<keyword evidence="9 11" id="KW-0472">Membrane</keyword>
<comment type="catalytic activity">
    <reaction evidence="10">
        <text>an alpha-D-Man-(1-&gt;2)-alpha-D-Man-(1-&gt;2)-alpha-D-Man-(1-&gt;3)-[alpha-D-Man-(1-&gt;6)]-beta-D-Man-(1-&gt;4)-beta-D-GlcNAc-(1-&gt;4)-alpha-D-GlcNAc-diphospho-di-trans,poly-cis-dolichol + a di-trans,poly-cis-dolichyl beta-D-mannosyl phosphate = an alpha-D-Man-(1-&gt;2)-alpha-D-Man-(1-&gt;2)-alpha-D-Man-(1-&gt;3)-[alpha-D-Man-(1-&gt;3)-alpha-D-Man-(1-&gt;6)]-beta-D-Man-(1-&gt;4)-beta-D-GlcNAc-(1-&gt;4)-alpha-D-GlcNAc-diphospho-di-trans,poly-cis-dolichol + a di-trans,poly-cis-dolichyl phosphate + H(+)</text>
        <dbReference type="Rhea" id="RHEA:29527"/>
        <dbReference type="Rhea" id="RHEA-COMP:19498"/>
        <dbReference type="Rhea" id="RHEA-COMP:19501"/>
        <dbReference type="Rhea" id="RHEA-COMP:19516"/>
        <dbReference type="Rhea" id="RHEA-COMP:19517"/>
        <dbReference type="ChEBI" id="CHEBI:15378"/>
        <dbReference type="ChEBI" id="CHEBI:57683"/>
        <dbReference type="ChEBI" id="CHEBI:58211"/>
        <dbReference type="ChEBI" id="CHEBI:132515"/>
        <dbReference type="ChEBI" id="CHEBI:132516"/>
        <dbReference type="EC" id="2.4.1.258"/>
    </reaction>
    <physiologicalReaction direction="left-to-right" evidence="10">
        <dbReference type="Rhea" id="RHEA:29528"/>
    </physiologicalReaction>
</comment>
<dbReference type="GO" id="GO:0052925">
    <property type="term" value="F:dol-P-Man:Man(5)GlcNAc(2)-PP-Dol alpha-1,3-mannosyltransferase activity"/>
    <property type="evidence" value="ECO:0007669"/>
    <property type="project" value="UniProtKB-EC"/>
</dbReference>
<feature type="transmembrane region" description="Helical" evidence="11">
    <location>
        <begin position="270"/>
        <end position="288"/>
    </location>
</feature>
<feature type="transmembrane region" description="Helical" evidence="11">
    <location>
        <begin position="82"/>
        <end position="99"/>
    </location>
</feature>
<dbReference type="AlphaFoldDB" id="A0A8T2TK13"/>
<dbReference type="Pfam" id="PF05208">
    <property type="entry name" value="ALG3"/>
    <property type="match status" value="1"/>
</dbReference>
<evidence type="ECO:0000256" key="2">
    <source>
        <dbReference type="ARBA" id="ARBA00004922"/>
    </source>
</evidence>
<evidence type="ECO:0000256" key="6">
    <source>
        <dbReference type="ARBA" id="ARBA00022692"/>
    </source>
</evidence>
<feature type="transmembrane region" description="Helical" evidence="11">
    <location>
        <begin position="398"/>
        <end position="417"/>
    </location>
</feature>
<keyword evidence="8 11" id="KW-1133">Transmembrane helix</keyword>
<keyword evidence="7" id="KW-0256">Endoplasmic reticulum</keyword>
<evidence type="ECO:0000256" key="4">
    <source>
        <dbReference type="ARBA" id="ARBA00022676"/>
    </source>
</evidence>
<evidence type="ECO:0000256" key="8">
    <source>
        <dbReference type="ARBA" id="ARBA00022989"/>
    </source>
</evidence>
<dbReference type="PANTHER" id="PTHR12646">
    <property type="entry name" value="NOT56 - RELATED"/>
    <property type="match status" value="1"/>
</dbReference>
<feature type="transmembrane region" description="Helical" evidence="11">
    <location>
        <begin position="216"/>
        <end position="236"/>
    </location>
</feature>
<evidence type="ECO:0000256" key="7">
    <source>
        <dbReference type="ARBA" id="ARBA00022824"/>
    </source>
</evidence>
<feature type="transmembrane region" description="Helical" evidence="11">
    <location>
        <begin position="25"/>
        <end position="46"/>
    </location>
</feature>
<evidence type="ECO:0000256" key="3">
    <source>
        <dbReference type="ARBA" id="ARBA00011964"/>
    </source>
</evidence>
<keyword evidence="6 11" id="KW-0812">Transmembrane</keyword>
<comment type="subcellular location">
    <subcellularLocation>
        <location evidence="1">Endoplasmic reticulum membrane</location>
        <topology evidence="1">Multi-pass membrane protein</topology>
    </subcellularLocation>
</comment>
<proteinExistence type="predicted"/>
<comment type="caution">
    <text evidence="12">The sequence shown here is derived from an EMBL/GenBank/DDBJ whole genome shotgun (WGS) entry which is preliminary data.</text>
</comment>
<feature type="transmembrane region" description="Helical" evidence="11">
    <location>
        <begin position="175"/>
        <end position="196"/>
    </location>
</feature>
<evidence type="ECO:0000313" key="12">
    <source>
        <dbReference type="EMBL" id="KAH7422183.1"/>
    </source>
</evidence>
<sequence length="431" mass="48727">MARPRARKQGGGMIQLLKSLGQDDILVLTICSLVLFDSLLTALIIVKVPYTKIDWDAYMSQVDGFVGGERNYSNLRGDTGPLVYPAGFLYIYSAIQYITKGIVANGQVVFGLLYILNLAVVFAIYHQAKLLPFWAFCLLCLSKRIHSIFVLRLFNDCIASTLAHTSILLFQKNKWKSGMVVFSLAVSVKMNVLLYAPSLLLLMFKGLDLVDISANILLAAVVQVLLGMPFLLVYPWEYVSKAFDLGRVFIHFWSVNFKFVPEAVFVSKGFALALLALHLSLLIVFAQFRWCKYEQGLLPALKLQSKLHQIPDLFFLKPMKSLRKEDKSFIDPRHIATVLFTGNFIGILCARSLHYQFYSWYFHSLPYLLWITSYPTLLRLIILLVIEVCWNVYPSTCISSLALLLSHVLLLVGLWFAPCEAPQSACVKKGK</sequence>
<feature type="transmembrane region" description="Helical" evidence="11">
    <location>
        <begin position="106"/>
        <end position="125"/>
    </location>
</feature>
<comment type="pathway">
    <text evidence="2">Protein modification; protein glycosylation.</text>
</comment>
<keyword evidence="4" id="KW-0328">Glycosyltransferase</keyword>
<dbReference type="GO" id="GO:0005789">
    <property type="term" value="C:endoplasmic reticulum membrane"/>
    <property type="evidence" value="ECO:0007669"/>
    <property type="project" value="UniProtKB-SubCell"/>
</dbReference>
<evidence type="ECO:0000256" key="10">
    <source>
        <dbReference type="ARBA" id="ARBA00049506"/>
    </source>
</evidence>
<feature type="transmembrane region" description="Helical" evidence="11">
    <location>
        <begin position="367"/>
        <end position="386"/>
    </location>
</feature>
<name>A0A8T2TK13_CERRI</name>
<dbReference type="Proteomes" id="UP000825935">
    <property type="component" value="Chromosome 13"/>
</dbReference>
<accession>A0A8T2TK13</accession>
<feature type="transmembrane region" description="Helical" evidence="11">
    <location>
        <begin position="334"/>
        <end position="355"/>
    </location>
</feature>
<dbReference type="OMA" id="PERYGIH"/>
<keyword evidence="13" id="KW-1185">Reference proteome</keyword>
<organism evidence="12 13">
    <name type="scientific">Ceratopteris richardii</name>
    <name type="common">Triangle waterfern</name>
    <dbReference type="NCBI Taxonomy" id="49495"/>
    <lineage>
        <taxon>Eukaryota</taxon>
        <taxon>Viridiplantae</taxon>
        <taxon>Streptophyta</taxon>
        <taxon>Embryophyta</taxon>
        <taxon>Tracheophyta</taxon>
        <taxon>Polypodiopsida</taxon>
        <taxon>Polypodiidae</taxon>
        <taxon>Polypodiales</taxon>
        <taxon>Pteridineae</taxon>
        <taxon>Pteridaceae</taxon>
        <taxon>Parkerioideae</taxon>
        <taxon>Ceratopteris</taxon>
    </lineage>
</organism>
<evidence type="ECO:0000313" key="13">
    <source>
        <dbReference type="Proteomes" id="UP000825935"/>
    </source>
</evidence>
<keyword evidence="5" id="KW-0808">Transferase</keyword>
<dbReference type="PANTHER" id="PTHR12646:SF0">
    <property type="entry name" value="DOL-P-MAN:MAN(5)GLCNAC(2)-PP-DOL ALPHA-1,3-MANNOSYLTRANSFERASE"/>
    <property type="match status" value="1"/>
</dbReference>
<reference evidence="12" key="1">
    <citation type="submission" date="2021-08" db="EMBL/GenBank/DDBJ databases">
        <title>WGS assembly of Ceratopteris richardii.</title>
        <authorList>
            <person name="Marchant D.B."/>
            <person name="Chen G."/>
            <person name="Jenkins J."/>
            <person name="Shu S."/>
            <person name="Leebens-Mack J."/>
            <person name="Grimwood J."/>
            <person name="Schmutz J."/>
            <person name="Soltis P."/>
            <person name="Soltis D."/>
            <person name="Chen Z.-H."/>
        </authorList>
    </citation>
    <scope>NUCLEOTIDE SEQUENCE</scope>
    <source>
        <strain evidence="12">Whitten #5841</strain>
        <tissue evidence="12">Leaf</tissue>
    </source>
</reference>
<gene>
    <name evidence="12" type="ORF">KP509_13G094900</name>
</gene>
<dbReference type="OrthoDB" id="20028at2759"/>
<evidence type="ECO:0000256" key="11">
    <source>
        <dbReference type="SAM" id="Phobius"/>
    </source>
</evidence>